<comment type="caution">
    <text evidence="1">The sequence shown here is derived from an EMBL/GenBank/DDBJ whole genome shotgun (WGS) entry which is preliminary data.</text>
</comment>
<dbReference type="InterPro" id="IPR036047">
    <property type="entry name" value="F-box-like_dom_sf"/>
</dbReference>
<reference evidence="1 2" key="1">
    <citation type="submission" date="2024-03" db="EMBL/GenBank/DDBJ databases">
        <title>Adaptation during the transition from Ophiocordyceps entomopathogen to insect associate is accompanied by gene loss and intensified selection.</title>
        <authorList>
            <person name="Ward C.M."/>
            <person name="Onetto C.A."/>
            <person name="Borneman A.R."/>
        </authorList>
    </citation>
    <scope>NUCLEOTIDE SEQUENCE [LARGE SCALE GENOMIC DNA]</scope>
    <source>
        <strain evidence="1">AWRI1</strain>
        <tissue evidence="1">Single Adult Female</tissue>
    </source>
</reference>
<dbReference type="SUPFAM" id="SSF52047">
    <property type="entry name" value="RNI-like"/>
    <property type="match status" value="1"/>
</dbReference>
<gene>
    <name evidence="1" type="ORF">V9T40_006168</name>
</gene>
<dbReference type="Gene3D" id="3.80.10.10">
    <property type="entry name" value="Ribonuclease Inhibitor"/>
    <property type="match status" value="2"/>
</dbReference>
<dbReference type="EMBL" id="JBBCAQ010000003">
    <property type="protein sequence ID" value="KAK7604982.1"/>
    <property type="molecule type" value="Genomic_DNA"/>
</dbReference>
<evidence type="ECO:0000313" key="1">
    <source>
        <dbReference type="EMBL" id="KAK7604982.1"/>
    </source>
</evidence>
<proteinExistence type="predicted"/>
<evidence type="ECO:0000313" key="2">
    <source>
        <dbReference type="Proteomes" id="UP001367676"/>
    </source>
</evidence>
<dbReference type="AlphaFoldDB" id="A0AAN9YBC3"/>
<dbReference type="SUPFAM" id="SSF81383">
    <property type="entry name" value="F-box domain"/>
    <property type="match status" value="1"/>
</dbReference>
<keyword evidence="2" id="KW-1185">Reference proteome</keyword>
<name>A0AAN9YBC3_9HEMI</name>
<accession>A0AAN9YBC3</accession>
<dbReference type="InterPro" id="IPR032675">
    <property type="entry name" value="LRR_dom_sf"/>
</dbReference>
<organism evidence="1 2">
    <name type="scientific">Parthenolecanium corni</name>
    <dbReference type="NCBI Taxonomy" id="536013"/>
    <lineage>
        <taxon>Eukaryota</taxon>
        <taxon>Metazoa</taxon>
        <taxon>Ecdysozoa</taxon>
        <taxon>Arthropoda</taxon>
        <taxon>Hexapoda</taxon>
        <taxon>Insecta</taxon>
        <taxon>Pterygota</taxon>
        <taxon>Neoptera</taxon>
        <taxon>Paraneoptera</taxon>
        <taxon>Hemiptera</taxon>
        <taxon>Sternorrhyncha</taxon>
        <taxon>Coccoidea</taxon>
        <taxon>Coccidae</taxon>
        <taxon>Parthenolecanium</taxon>
    </lineage>
</organism>
<protein>
    <recommendedName>
        <fullName evidence="3">F-box domain-containing protein</fullName>
    </recommendedName>
</protein>
<dbReference type="Proteomes" id="UP001367676">
    <property type="component" value="Unassembled WGS sequence"/>
</dbReference>
<evidence type="ECO:0008006" key="3">
    <source>
        <dbReference type="Google" id="ProtNLM"/>
    </source>
</evidence>
<sequence length="666" mass="76405">MLWDDDVIFEKVTSFTLIDACYGYEFPYEAFAQVFPNVQKLCLHLLYISSGRSEQEYIAAFFENQNYVLTLSPNLQSLDLGYDDDGDPLPDRESITKILAAVKQIKTLQLTDLPFFTQRNIFQLQDLKKLSKLCINVRATSLSVCDLLVAVLNNVPNLNHLEVTEACKFGQNENVANKLLTSSLQTLIINSKLNVEDGIVVKEVIYNDTLEILRFKFSSDRIPESIYCFFIKYFRNLRDLTFKQKISRNVLEDIRIHQILVHIFQFLPLSCRKQIRMVNRNWNNACNDISLITTEQFTIPAYYINYDSLLPEVFSTLAKCERQIINLKFSESSDELLFSKGNASGNFWRSRGSQVRSLVFSLCDIHSNTVVDILKCCRNLTDLSFYHGYLDSTDPYTEYVWVMLLNDDVIFEKVTSLTLREACYGIEFPFEALARVFPSVQKLHLCHRYGYDFSDVHRQECLAAYHEALNYVLTISRNLINLDLGFDDIEAGPSDLPEQEGVTKILAAVKQIKNLRLTQLPFFSQHHLFQLQDLKNLSTLCFSGKNTSLSVCDLLVAVLNHAPKLSHLEVTEACKFGQNENVANKLLTSSLQTLIINSKLNVEDGISVKEVIYNDTLEILRLNFSSDSVPGSINCFFIKYFRNLRDLTFVPEISRNVLEDITIHQV</sequence>